<keyword evidence="3" id="KW-1185">Reference proteome</keyword>
<dbReference type="SUPFAM" id="SSF100950">
    <property type="entry name" value="NagB/RpiA/CoA transferase-like"/>
    <property type="match status" value="1"/>
</dbReference>
<protein>
    <submittedName>
        <fullName evidence="2">5-formyltetrahydrofolate cyclo-ligase</fullName>
    </submittedName>
</protein>
<dbReference type="Gene3D" id="3.40.50.10420">
    <property type="entry name" value="NagB/RpiA/CoA transferase-like"/>
    <property type="match status" value="1"/>
</dbReference>
<dbReference type="RefSeq" id="WP_128867400.1">
    <property type="nucleotide sequence ID" value="NZ_JAAVJF010000001.1"/>
</dbReference>
<dbReference type="GeneID" id="5054758"/>
<evidence type="ECO:0000313" key="2">
    <source>
        <dbReference type="EMBL" id="NYR14630.1"/>
    </source>
</evidence>
<reference evidence="2 3" key="1">
    <citation type="journal article" date="2020" name="Nat. Commun.">
        <title>The structures of two archaeal type IV pili illuminate evolutionary relationships.</title>
        <authorList>
            <person name="Wang F."/>
            <person name="Baquero D.P."/>
            <person name="Su Z."/>
            <person name="Beltran L.C."/>
            <person name="Prangishvili D."/>
            <person name="Krupovic M."/>
            <person name="Egelman E.H."/>
        </authorList>
    </citation>
    <scope>NUCLEOTIDE SEQUENCE [LARGE SCALE GENOMIC DNA]</scope>
    <source>
        <strain evidence="2 3">2GA</strain>
    </source>
</reference>
<dbReference type="InterPro" id="IPR002698">
    <property type="entry name" value="FTHF_cligase"/>
</dbReference>
<dbReference type="PANTHER" id="PTHR13017">
    <property type="entry name" value="5-FORMYLTETRAHYDROFOLATE CYCLO-LIGASE-RELATED"/>
    <property type="match status" value="1"/>
</dbReference>
<gene>
    <name evidence="2" type="ORF">HC235_01340</name>
</gene>
<keyword evidence="1" id="KW-0694">RNA-binding</keyword>
<dbReference type="InterPro" id="IPR037171">
    <property type="entry name" value="NagB/RpiA_transferase-like"/>
</dbReference>
<evidence type="ECO:0000256" key="1">
    <source>
        <dbReference type="ARBA" id="ARBA00022884"/>
    </source>
</evidence>
<sequence>MVKDVKMAIRERIWRLMEERGVAAFPRPVYGRIPNFRGAEKACENLARLDVFAKAAVVKVNPDAPQRPCREAALAAGKKLIMPTPRIREGFLFLDPALIPKSAYREASTIGGAFKWGRPVKPWDLPRVDLVIIGSVAVNPTTGRRLGKSHGYAEIEWGILTALGKAGEDTPIATTIHDVQLVEDDIPREPFDLPVDVITTPMRVIHVNRVDKKPAGIFWEYVTDEMLREIPLLAELKKLGK</sequence>
<dbReference type="GO" id="GO:0003723">
    <property type="term" value="F:RNA binding"/>
    <property type="evidence" value="ECO:0007669"/>
    <property type="project" value="UniProtKB-KW"/>
</dbReference>
<dbReference type="PANTHER" id="PTHR13017:SF0">
    <property type="entry name" value="METHENYLTETRAHYDROFOLATE SYNTHASE DOMAIN-CONTAINING PROTEIN"/>
    <property type="match status" value="1"/>
</dbReference>
<organism evidence="2 3">
    <name type="scientific">Pyrobaculum arsenaticum</name>
    <dbReference type="NCBI Taxonomy" id="121277"/>
    <lineage>
        <taxon>Archaea</taxon>
        <taxon>Thermoproteota</taxon>
        <taxon>Thermoprotei</taxon>
        <taxon>Thermoproteales</taxon>
        <taxon>Thermoproteaceae</taxon>
        <taxon>Pyrobaculum</taxon>
    </lineage>
</organism>
<dbReference type="AlphaFoldDB" id="A0A7L4P924"/>
<comment type="caution">
    <text evidence="2">The sequence shown here is derived from an EMBL/GenBank/DDBJ whole genome shotgun (WGS) entry which is preliminary data.</text>
</comment>
<proteinExistence type="predicted"/>
<evidence type="ECO:0000313" key="3">
    <source>
        <dbReference type="Proteomes" id="UP000554766"/>
    </source>
</evidence>
<dbReference type="FunFam" id="3.40.50.10420:FF:000001">
    <property type="entry name" value="Methenyltetrahydrofolate synthase domain-containing protein"/>
    <property type="match status" value="1"/>
</dbReference>
<dbReference type="Proteomes" id="UP000554766">
    <property type="component" value="Unassembled WGS sequence"/>
</dbReference>
<dbReference type="GO" id="GO:0005737">
    <property type="term" value="C:cytoplasm"/>
    <property type="evidence" value="ECO:0007669"/>
    <property type="project" value="TreeGrafter"/>
</dbReference>
<dbReference type="EMBL" id="JAAVJF010000001">
    <property type="protein sequence ID" value="NYR14630.1"/>
    <property type="molecule type" value="Genomic_DNA"/>
</dbReference>
<name>A0A7L4P924_9CREN</name>
<dbReference type="Pfam" id="PF01812">
    <property type="entry name" value="5-FTHF_cyc-lig"/>
    <property type="match status" value="1"/>
</dbReference>
<accession>A0A7L4P924</accession>
<dbReference type="GO" id="GO:0016874">
    <property type="term" value="F:ligase activity"/>
    <property type="evidence" value="ECO:0007669"/>
    <property type="project" value="UniProtKB-KW"/>
</dbReference>
<keyword evidence="2" id="KW-0436">Ligase</keyword>
<dbReference type="InterPro" id="IPR024185">
    <property type="entry name" value="FTHF_cligase-like_sf"/>
</dbReference>